<dbReference type="PANTHER" id="PTHR23419">
    <property type="entry name" value="DIVALENT CATION TOLERANCE CUTA-RELATED"/>
    <property type="match status" value="1"/>
</dbReference>
<dbReference type="InterPro" id="IPR004323">
    <property type="entry name" value="Ion_tolerance_CutA"/>
</dbReference>
<sequence length="107" mass="11918">MHQHVTITTTTGDHSVAEQIAADLVDRRLVACAQIGGPIRSVYRWEGTVEFTEEIVLHLKTTAEQVDAVKQVIAKLHPYDVPEVIVTPIIDGSAEYLKWIDDQTRPA</sequence>
<evidence type="ECO:0000313" key="2">
    <source>
        <dbReference type="EMBL" id="MCO6043637.1"/>
    </source>
</evidence>
<dbReference type="SUPFAM" id="SSF54913">
    <property type="entry name" value="GlnB-like"/>
    <property type="match status" value="1"/>
</dbReference>
<comment type="similarity">
    <text evidence="1">Belongs to the CutA family.</text>
</comment>
<dbReference type="Pfam" id="PF03091">
    <property type="entry name" value="CutA1"/>
    <property type="match status" value="1"/>
</dbReference>
<accession>A0A9X2F789</accession>
<evidence type="ECO:0000256" key="1">
    <source>
        <dbReference type="ARBA" id="ARBA00010169"/>
    </source>
</evidence>
<dbReference type="InterPro" id="IPR011322">
    <property type="entry name" value="N-reg_PII-like_a/b"/>
</dbReference>
<dbReference type="Proteomes" id="UP001155241">
    <property type="component" value="Unassembled WGS sequence"/>
</dbReference>
<protein>
    <submittedName>
        <fullName evidence="2">Divalent-cation tolerance protein CutA</fullName>
    </submittedName>
</protein>
<organism evidence="2 3">
    <name type="scientific">Aeoliella straminimaris</name>
    <dbReference type="NCBI Taxonomy" id="2954799"/>
    <lineage>
        <taxon>Bacteria</taxon>
        <taxon>Pseudomonadati</taxon>
        <taxon>Planctomycetota</taxon>
        <taxon>Planctomycetia</taxon>
        <taxon>Pirellulales</taxon>
        <taxon>Lacipirellulaceae</taxon>
        <taxon>Aeoliella</taxon>
    </lineage>
</organism>
<dbReference type="PANTHER" id="PTHR23419:SF8">
    <property type="entry name" value="FI09726P"/>
    <property type="match status" value="1"/>
</dbReference>
<dbReference type="GO" id="GO:0005507">
    <property type="term" value="F:copper ion binding"/>
    <property type="evidence" value="ECO:0007669"/>
    <property type="project" value="TreeGrafter"/>
</dbReference>
<keyword evidence="3" id="KW-1185">Reference proteome</keyword>
<dbReference type="Gene3D" id="3.30.70.120">
    <property type="match status" value="1"/>
</dbReference>
<reference evidence="2" key="1">
    <citation type="submission" date="2022-06" db="EMBL/GenBank/DDBJ databases">
        <title>Aeoliella straminimaris, a novel planctomycete from sediments.</title>
        <authorList>
            <person name="Vitorino I.R."/>
            <person name="Lage O.M."/>
        </authorList>
    </citation>
    <scope>NUCLEOTIDE SEQUENCE</scope>
    <source>
        <strain evidence="2">ICT_H6.2</strain>
    </source>
</reference>
<dbReference type="GO" id="GO:0010038">
    <property type="term" value="P:response to metal ion"/>
    <property type="evidence" value="ECO:0007669"/>
    <property type="project" value="InterPro"/>
</dbReference>
<dbReference type="InterPro" id="IPR015867">
    <property type="entry name" value="N-reg_PII/ATP_PRibTrfase_C"/>
</dbReference>
<proteinExistence type="inferred from homology"/>
<name>A0A9X2F789_9BACT</name>
<dbReference type="EMBL" id="JAMXLR010000025">
    <property type="protein sequence ID" value="MCO6043637.1"/>
    <property type="molecule type" value="Genomic_DNA"/>
</dbReference>
<dbReference type="AlphaFoldDB" id="A0A9X2F789"/>
<dbReference type="RefSeq" id="WP_252851744.1">
    <property type="nucleotide sequence ID" value="NZ_JAMXLR010000025.1"/>
</dbReference>
<evidence type="ECO:0000313" key="3">
    <source>
        <dbReference type="Proteomes" id="UP001155241"/>
    </source>
</evidence>
<gene>
    <name evidence="2" type="ORF">NG895_06930</name>
</gene>
<comment type="caution">
    <text evidence="2">The sequence shown here is derived from an EMBL/GenBank/DDBJ whole genome shotgun (WGS) entry which is preliminary data.</text>
</comment>